<accession>A0A0F5YJG4</accession>
<sequence length="72" mass="8250">MLPQPLSNLSIEQLKGLVISIVDERLSQHQVIQKTPNQQQLQEIFNSIDSHIWNPPSSAPSTLQLLQEERHQ</sequence>
<dbReference type="EMBL" id="LATL02000356">
    <property type="protein sequence ID" value="KKD39039.1"/>
    <property type="molecule type" value="Genomic_DNA"/>
</dbReference>
<dbReference type="RefSeq" id="WP_046277528.1">
    <property type="nucleotide sequence ID" value="NZ_LATL02000356.1"/>
</dbReference>
<name>A0A0F5YJG4_9CYAN</name>
<gene>
    <name evidence="1" type="ORF">WN50_05600</name>
</gene>
<comment type="caution">
    <text evidence="1">The sequence shown here is derived from an EMBL/GenBank/DDBJ whole genome shotgun (WGS) entry which is preliminary data.</text>
</comment>
<reference evidence="1 2" key="1">
    <citation type="submission" date="2015-06" db="EMBL/GenBank/DDBJ databases">
        <title>Draft genome assembly of filamentous brackish cyanobacterium Limnoraphis robusta strain CS-951.</title>
        <authorList>
            <person name="Willis A."/>
            <person name="Parks M."/>
            <person name="Burford M.A."/>
        </authorList>
    </citation>
    <scope>NUCLEOTIDE SEQUENCE [LARGE SCALE GENOMIC DNA]</scope>
    <source>
        <strain evidence="1 2">CS-951</strain>
    </source>
</reference>
<organism evidence="1 2">
    <name type="scientific">Limnoraphis robusta CS-951</name>
    <dbReference type="NCBI Taxonomy" id="1637645"/>
    <lineage>
        <taxon>Bacteria</taxon>
        <taxon>Bacillati</taxon>
        <taxon>Cyanobacteriota</taxon>
        <taxon>Cyanophyceae</taxon>
        <taxon>Oscillatoriophycideae</taxon>
        <taxon>Oscillatoriales</taxon>
        <taxon>Sirenicapillariaceae</taxon>
        <taxon>Limnoraphis</taxon>
    </lineage>
</organism>
<dbReference type="Proteomes" id="UP000033607">
    <property type="component" value="Unassembled WGS sequence"/>
</dbReference>
<evidence type="ECO:0000313" key="2">
    <source>
        <dbReference type="Proteomes" id="UP000033607"/>
    </source>
</evidence>
<dbReference type="AlphaFoldDB" id="A0A0F5YJG4"/>
<proteinExistence type="predicted"/>
<protein>
    <submittedName>
        <fullName evidence="1">Uncharacterized protein</fullName>
    </submittedName>
</protein>
<dbReference type="OrthoDB" id="583536at2"/>
<evidence type="ECO:0000313" key="1">
    <source>
        <dbReference type="EMBL" id="KKD39039.1"/>
    </source>
</evidence>